<dbReference type="EMBL" id="BPLQ01008136">
    <property type="protein sequence ID" value="GIY35108.1"/>
    <property type="molecule type" value="Genomic_DNA"/>
</dbReference>
<dbReference type="Pfam" id="PF26585">
    <property type="entry name" value="STX17_N"/>
    <property type="match status" value="1"/>
</dbReference>
<feature type="transmembrane region" description="Helical" evidence="1">
    <location>
        <begin position="280"/>
        <end position="298"/>
    </location>
</feature>
<keyword evidence="1" id="KW-0472">Membrane</keyword>
<dbReference type="InterPro" id="IPR000727">
    <property type="entry name" value="T_SNARE_dom"/>
</dbReference>
<proteinExistence type="predicted"/>
<comment type="caution">
    <text evidence="3">The sequence shown here is derived from an EMBL/GenBank/DDBJ whole genome shotgun (WGS) entry which is preliminary data.</text>
</comment>
<dbReference type="Gene3D" id="1.20.5.110">
    <property type="match status" value="1"/>
</dbReference>
<feature type="transmembrane region" description="Helical" evidence="1">
    <location>
        <begin position="254"/>
        <end position="274"/>
    </location>
</feature>
<dbReference type="SUPFAM" id="SSF58038">
    <property type="entry name" value="SNARE fusion complex"/>
    <property type="match status" value="1"/>
</dbReference>
<dbReference type="GO" id="GO:0016192">
    <property type="term" value="P:vesicle-mediated transport"/>
    <property type="evidence" value="ECO:0007669"/>
    <property type="project" value="InterPro"/>
</dbReference>
<evidence type="ECO:0000313" key="3">
    <source>
        <dbReference type="EMBL" id="GIY35108.1"/>
    </source>
</evidence>
<keyword evidence="1" id="KW-0812">Transmembrane</keyword>
<evidence type="ECO:0000256" key="1">
    <source>
        <dbReference type="SAM" id="Phobius"/>
    </source>
</evidence>
<dbReference type="AlphaFoldDB" id="A0AAV4SL13"/>
<keyword evidence="1" id="KW-1133">Transmembrane helix</keyword>
<evidence type="ECO:0000313" key="4">
    <source>
        <dbReference type="Proteomes" id="UP001054837"/>
    </source>
</evidence>
<dbReference type="InterPro" id="IPR010989">
    <property type="entry name" value="SNARE"/>
</dbReference>
<gene>
    <name evidence="3" type="primary">STX17</name>
    <name evidence="3" type="ORF">CDAR_99781</name>
</gene>
<protein>
    <submittedName>
        <fullName evidence="3">Syntaxin-17</fullName>
    </submittedName>
</protein>
<dbReference type="GO" id="GO:0016020">
    <property type="term" value="C:membrane"/>
    <property type="evidence" value="ECO:0007669"/>
    <property type="project" value="InterPro"/>
</dbReference>
<evidence type="ECO:0000259" key="2">
    <source>
        <dbReference type="PROSITE" id="PS50192"/>
    </source>
</evidence>
<dbReference type="PROSITE" id="PS50192">
    <property type="entry name" value="T_SNARE"/>
    <property type="match status" value="1"/>
</dbReference>
<dbReference type="Proteomes" id="UP001054837">
    <property type="component" value="Unassembled WGS sequence"/>
</dbReference>
<dbReference type="SUPFAM" id="SSF47661">
    <property type="entry name" value="t-snare proteins"/>
    <property type="match status" value="1"/>
</dbReference>
<keyword evidence="4" id="KW-1185">Reference proteome</keyword>
<feature type="domain" description="T-SNARE coiled-coil homology" evidence="2">
    <location>
        <begin position="187"/>
        <end position="249"/>
    </location>
</feature>
<dbReference type="InterPro" id="IPR059001">
    <property type="entry name" value="STX17_N"/>
</dbReference>
<organism evidence="3 4">
    <name type="scientific">Caerostris darwini</name>
    <dbReference type="NCBI Taxonomy" id="1538125"/>
    <lineage>
        <taxon>Eukaryota</taxon>
        <taxon>Metazoa</taxon>
        <taxon>Ecdysozoa</taxon>
        <taxon>Arthropoda</taxon>
        <taxon>Chelicerata</taxon>
        <taxon>Arachnida</taxon>
        <taxon>Araneae</taxon>
        <taxon>Araneomorphae</taxon>
        <taxon>Entelegynae</taxon>
        <taxon>Araneoidea</taxon>
        <taxon>Araneidae</taxon>
        <taxon>Caerostris</taxon>
    </lineage>
</organism>
<accession>A0AAV4SL13</accession>
<sequence length="341" mass="37782">MPRLLFGYVIQLFPKSAYYCRMDSAPTETEEVPKLPFRRLKLPLEQLVKTAIPLHVKQLKEHSDNIEDLKGKSQPLQLRQEQLKASKTLQLLKADLYEIQQLHLKVEDGDQLQFEQLIRDSLKSAVEAISDFMAFHTDVLGPFLDIDGEQVVESSDFPKLVCSGDLNDLDEPVDLSADLRPEDSQLLIHDRPSSGNTSFLLRQLIEIHSLISDFASRVFRQQDSIDTIQCNIDQTRENVRIGTKYLKKASLMKAATFPLVGAVVGGVVLGPVGALVGFKLLGSALCIASGSALGYGAGVKIKKKHENVCNNIELKAITYHSKNKSLSSPELSVGAETKKES</sequence>
<reference evidence="3 4" key="1">
    <citation type="submission" date="2021-06" db="EMBL/GenBank/DDBJ databases">
        <title>Caerostris darwini draft genome.</title>
        <authorList>
            <person name="Kono N."/>
            <person name="Arakawa K."/>
        </authorList>
    </citation>
    <scope>NUCLEOTIDE SEQUENCE [LARGE SCALE GENOMIC DNA]</scope>
</reference>
<name>A0AAV4SL13_9ARAC</name>